<dbReference type="RefSeq" id="WP_107009923.1">
    <property type="nucleotide sequence ID" value="NZ_JBHRSF010000173.1"/>
</dbReference>
<name>A0A371YK45_9GAMM</name>
<gene>
    <name evidence="1" type="ORF">ACFODO_23820</name>
    <name evidence="2" type="ORF">C9E89_019750</name>
</gene>
<dbReference type="EMBL" id="PYIX02000054">
    <property type="protein sequence ID" value="RFC81831.1"/>
    <property type="molecule type" value="Genomic_DNA"/>
</dbReference>
<accession>A0A371YK45</accession>
<evidence type="ECO:0000313" key="3">
    <source>
        <dbReference type="Proteomes" id="UP000240957"/>
    </source>
</evidence>
<sequence length="147" mass="16372">MKKAIKWVLIVFFGLFVLNVVIEMSLRGDSSSEYKKNEGSTINKEEDAELPKGIQYEGKTTDSAARGMIILVKEKLTKDAINAESVQFKNVFYANQNNMTAICGEINIVKSSGASGYRRFISNGIADTAMEGYSKNFNALWNQVCKH</sequence>
<evidence type="ECO:0000313" key="1">
    <source>
        <dbReference type="EMBL" id="MFC2998223.1"/>
    </source>
</evidence>
<keyword evidence="4" id="KW-1185">Reference proteome</keyword>
<organism evidence="2 3">
    <name type="scientific">Acinetobacter sichuanensis</name>
    <dbReference type="NCBI Taxonomy" id="2136183"/>
    <lineage>
        <taxon>Bacteria</taxon>
        <taxon>Pseudomonadati</taxon>
        <taxon>Pseudomonadota</taxon>
        <taxon>Gammaproteobacteria</taxon>
        <taxon>Moraxellales</taxon>
        <taxon>Moraxellaceae</taxon>
        <taxon>Acinetobacter</taxon>
    </lineage>
</organism>
<evidence type="ECO:0000313" key="2">
    <source>
        <dbReference type="EMBL" id="RFC81831.1"/>
    </source>
</evidence>
<protein>
    <submittedName>
        <fullName evidence="2">Uncharacterized protein</fullName>
    </submittedName>
</protein>
<reference evidence="1" key="4">
    <citation type="submission" date="2024-09" db="EMBL/GenBank/DDBJ databases">
        <authorList>
            <person name="Sun Q."/>
            <person name="Mori K."/>
        </authorList>
    </citation>
    <scope>NUCLEOTIDE SEQUENCE</scope>
    <source>
        <strain evidence="1">KCTC 62575</strain>
    </source>
</reference>
<dbReference type="EMBL" id="JBHRSF010000173">
    <property type="protein sequence ID" value="MFC2998223.1"/>
    <property type="molecule type" value="Genomic_DNA"/>
</dbReference>
<reference evidence="4" key="3">
    <citation type="journal article" date="2019" name="Int. J. Syst. Evol. Microbiol.">
        <title>The Global Catalogue of Microorganisms (GCM) 10K type strain sequencing project: providing services to taxonomists for standard genome sequencing and annotation.</title>
        <authorList>
            <consortium name="The Broad Institute Genomics Platform"/>
            <consortium name="The Broad Institute Genome Sequencing Center for Infectious Disease"/>
            <person name="Wu L."/>
            <person name="Ma J."/>
        </authorList>
    </citation>
    <scope>NUCLEOTIDE SEQUENCE [LARGE SCALE GENOMIC DNA]</scope>
    <source>
        <strain evidence="4">KCTC 62575</strain>
    </source>
</reference>
<comment type="caution">
    <text evidence="2">The sequence shown here is derived from an EMBL/GenBank/DDBJ whole genome shotgun (WGS) entry which is preliminary data.</text>
</comment>
<dbReference type="AlphaFoldDB" id="A0A371YK45"/>
<evidence type="ECO:0000313" key="4">
    <source>
        <dbReference type="Proteomes" id="UP001595455"/>
    </source>
</evidence>
<reference evidence="2 3" key="2">
    <citation type="submission" date="2018-08" db="EMBL/GenBank/DDBJ databases">
        <title>The draft genome of Acinetobacter sichuanensis strain WCHAc060041.</title>
        <authorList>
            <person name="Qin J."/>
            <person name="Feng Y."/>
            <person name="Zong Z."/>
        </authorList>
    </citation>
    <scope>NUCLEOTIDE SEQUENCE [LARGE SCALE GENOMIC DNA]</scope>
    <source>
        <strain evidence="2 3">WCHAc060041</strain>
    </source>
</reference>
<reference evidence="1" key="1">
    <citation type="journal article" date="2014" name="Int. J. Syst. Evol. Microbiol.">
        <title>Complete genome of a new Firmicutes species belonging to the dominant human colonic microbiota ('Ruminococcus bicirculans') reveals two chromosomes and a selective capacity to utilize plant glucans.</title>
        <authorList>
            <consortium name="NISC Comparative Sequencing Program"/>
            <person name="Wegmann U."/>
            <person name="Louis P."/>
            <person name="Goesmann A."/>
            <person name="Henrissat B."/>
            <person name="Duncan S.H."/>
            <person name="Flint H.J."/>
        </authorList>
    </citation>
    <scope>NUCLEOTIDE SEQUENCE</scope>
    <source>
        <strain evidence="1">KCTC 62575</strain>
    </source>
</reference>
<dbReference type="Proteomes" id="UP000240957">
    <property type="component" value="Unassembled WGS sequence"/>
</dbReference>
<proteinExistence type="predicted"/>
<dbReference type="Proteomes" id="UP001595455">
    <property type="component" value="Unassembled WGS sequence"/>
</dbReference>